<accession>A0A7W2M1Z6</accession>
<evidence type="ECO:0000313" key="3">
    <source>
        <dbReference type="Proteomes" id="UP000541857"/>
    </source>
</evidence>
<dbReference type="AlphaFoldDB" id="A0A7W2M1Z6"/>
<name>A0A7W2M1Z6_9FLAO</name>
<reference evidence="2 3" key="1">
    <citation type="submission" date="2020-07" db="EMBL/GenBank/DDBJ databases">
        <title>Bacterium isolated from marine sediment.</title>
        <authorList>
            <person name="Shang D."/>
        </authorList>
    </citation>
    <scope>NUCLEOTIDE SEQUENCE [LARGE SCALE GENOMIC DNA]</scope>
    <source>
        <strain evidence="2 3">F6074</strain>
    </source>
</reference>
<keyword evidence="3" id="KW-1185">Reference proteome</keyword>
<gene>
    <name evidence="2" type="ORF">H3Z82_00770</name>
</gene>
<dbReference type="InterPro" id="IPR046232">
    <property type="entry name" value="DUF6265"/>
</dbReference>
<dbReference type="Pfam" id="PF19780">
    <property type="entry name" value="DUF6265"/>
    <property type="match status" value="1"/>
</dbReference>
<protein>
    <recommendedName>
        <fullName evidence="1">DUF6265 domain-containing protein</fullName>
    </recommendedName>
</protein>
<evidence type="ECO:0000259" key="1">
    <source>
        <dbReference type="Pfam" id="PF19780"/>
    </source>
</evidence>
<comment type="caution">
    <text evidence="2">The sequence shown here is derived from an EMBL/GenBank/DDBJ whole genome shotgun (WGS) entry which is preliminary data.</text>
</comment>
<evidence type="ECO:0000313" key="2">
    <source>
        <dbReference type="EMBL" id="MBA6151252.1"/>
    </source>
</evidence>
<feature type="domain" description="DUF6265" evidence="1">
    <location>
        <begin position="39"/>
        <end position="146"/>
    </location>
</feature>
<dbReference type="EMBL" id="JACGLT010000001">
    <property type="protein sequence ID" value="MBA6151252.1"/>
    <property type="molecule type" value="Genomic_DNA"/>
</dbReference>
<sequence>MAVSPDGKKLAIVGELTTSATNPLENTSAILEPKLENIKWIAGNWKGEAFGGQTEENWSEPSGGSMMATFKLIDNGKVVFYEIEIIRELENTLILQLKHFGNDLKGWEEKDKTIDFPLKEITENKVVFEGMTFEKISANEMTIYVDIRQDDGSVETVKFDYKK</sequence>
<organism evidence="2 3">
    <name type="scientific">Gelidibacter maritimus</name>
    <dbReference type="NCBI Taxonomy" id="2761487"/>
    <lineage>
        <taxon>Bacteria</taxon>
        <taxon>Pseudomonadati</taxon>
        <taxon>Bacteroidota</taxon>
        <taxon>Flavobacteriia</taxon>
        <taxon>Flavobacteriales</taxon>
        <taxon>Flavobacteriaceae</taxon>
        <taxon>Gelidibacter</taxon>
    </lineage>
</organism>
<dbReference type="Proteomes" id="UP000541857">
    <property type="component" value="Unassembled WGS sequence"/>
</dbReference>
<proteinExistence type="predicted"/>